<name>A0A0F4G9S8_9PEZI</name>
<gene>
    <name evidence="1" type="ORF">TI39_contig4485g00001</name>
</gene>
<evidence type="ECO:0000313" key="1">
    <source>
        <dbReference type="EMBL" id="KJX92960.1"/>
    </source>
</evidence>
<accession>A0A0F4G9S8</accession>
<evidence type="ECO:0000313" key="2">
    <source>
        <dbReference type="Proteomes" id="UP000033647"/>
    </source>
</evidence>
<sequence>MSTSMSRRARSMVQTGGKTEAEIKVTFSLTNTIYRRSAQLSEQPKMIVTTTLISPPTMAVELRGETDSGTILENGFRMEHFEFFDLTTSTMLKHSLFPGTCDPRESVGQWGVVELHSSKALVTSQQLEDMSPLADPIPDLKAGHEYRLRLKPQEIPGYAMSMAELFGEKQYVDVRDLPETVVVELKSDDEVVLAVED</sequence>
<dbReference type="EMBL" id="LAFY01004444">
    <property type="protein sequence ID" value="KJX92960.1"/>
    <property type="molecule type" value="Genomic_DNA"/>
</dbReference>
<keyword evidence="2" id="KW-1185">Reference proteome</keyword>
<protein>
    <submittedName>
        <fullName evidence="1">Uncharacterized protein</fullName>
    </submittedName>
</protein>
<comment type="caution">
    <text evidence="1">The sequence shown here is derived from an EMBL/GenBank/DDBJ whole genome shotgun (WGS) entry which is preliminary data.</text>
</comment>
<dbReference type="Proteomes" id="UP000033647">
    <property type="component" value="Unassembled WGS sequence"/>
</dbReference>
<reference evidence="1 2" key="1">
    <citation type="submission" date="2015-03" db="EMBL/GenBank/DDBJ databases">
        <title>RNA-seq based gene annotation and comparative genomics of four Zymoseptoria species reveal species-specific pathogenicity related genes and transposable element activity.</title>
        <authorList>
            <person name="Grandaubert J."/>
            <person name="Bhattacharyya A."/>
            <person name="Stukenbrock E.H."/>
        </authorList>
    </citation>
    <scope>NUCLEOTIDE SEQUENCE [LARGE SCALE GENOMIC DNA]</scope>
    <source>
        <strain evidence="1 2">Zb18110</strain>
    </source>
</reference>
<organism evidence="1 2">
    <name type="scientific">Zymoseptoria brevis</name>
    <dbReference type="NCBI Taxonomy" id="1047168"/>
    <lineage>
        <taxon>Eukaryota</taxon>
        <taxon>Fungi</taxon>
        <taxon>Dikarya</taxon>
        <taxon>Ascomycota</taxon>
        <taxon>Pezizomycotina</taxon>
        <taxon>Dothideomycetes</taxon>
        <taxon>Dothideomycetidae</taxon>
        <taxon>Mycosphaerellales</taxon>
        <taxon>Mycosphaerellaceae</taxon>
        <taxon>Zymoseptoria</taxon>
    </lineage>
</organism>
<dbReference type="OrthoDB" id="3632808at2759"/>
<proteinExistence type="predicted"/>
<dbReference type="AlphaFoldDB" id="A0A0F4G9S8"/>